<organism evidence="1 2">
    <name type="scientific">Araneus ventricosus</name>
    <name type="common">Orbweaver spider</name>
    <name type="synonym">Epeira ventricosa</name>
    <dbReference type="NCBI Taxonomy" id="182803"/>
    <lineage>
        <taxon>Eukaryota</taxon>
        <taxon>Metazoa</taxon>
        <taxon>Ecdysozoa</taxon>
        <taxon>Arthropoda</taxon>
        <taxon>Chelicerata</taxon>
        <taxon>Arachnida</taxon>
        <taxon>Araneae</taxon>
        <taxon>Araneomorphae</taxon>
        <taxon>Entelegynae</taxon>
        <taxon>Araneoidea</taxon>
        <taxon>Araneidae</taxon>
        <taxon>Araneus</taxon>
    </lineage>
</organism>
<dbReference type="Proteomes" id="UP000499080">
    <property type="component" value="Unassembled WGS sequence"/>
</dbReference>
<gene>
    <name evidence="1" type="ORF">AVEN_248083_1</name>
</gene>
<evidence type="ECO:0000313" key="1">
    <source>
        <dbReference type="EMBL" id="GBN29059.1"/>
    </source>
</evidence>
<protein>
    <submittedName>
        <fullName evidence="1">Uncharacterized protein</fullName>
    </submittedName>
</protein>
<proteinExistence type="predicted"/>
<dbReference type="EMBL" id="BGPR01007726">
    <property type="protein sequence ID" value="GBN29059.1"/>
    <property type="molecule type" value="Genomic_DNA"/>
</dbReference>
<reference evidence="1 2" key="1">
    <citation type="journal article" date="2019" name="Sci. Rep.">
        <title>Orb-weaving spider Araneus ventricosus genome elucidates the spidroin gene catalogue.</title>
        <authorList>
            <person name="Kono N."/>
            <person name="Nakamura H."/>
            <person name="Ohtoshi R."/>
            <person name="Moran D.A.P."/>
            <person name="Shinohara A."/>
            <person name="Yoshida Y."/>
            <person name="Fujiwara M."/>
            <person name="Mori M."/>
            <person name="Tomita M."/>
            <person name="Arakawa K."/>
        </authorList>
    </citation>
    <scope>NUCLEOTIDE SEQUENCE [LARGE SCALE GENOMIC DNA]</scope>
</reference>
<keyword evidence="2" id="KW-1185">Reference proteome</keyword>
<name>A0A4Y2MR77_ARAVE</name>
<evidence type="ECO:0000313" key="2">
    <source>
        <dbReference type="Proteomes" id="UP000499080"/>
    </source>
</evidence>
<comment type="caution">
    <text evidence="1">The sequence shown here is derived from an EMBL/GenBank/DDBJ whole genome shotgun (WGS) entry which is preliminary data.</text>
</comment>
<dbReference type="AlphaFoldDB" id="A0A4Y2MR77"/>
<accession>A0A4Y2MR77</accession>
<sequence length="95" mass="10873">MKRALEWLYRAYLNGKALSRHYPQFRLGLPSYQESSYGAFFFTMQVVVQCIALTSSAAFRGGSVDRRETLAQRKYQREGIILASIRALKSEDKCA</sequence>